<protein>
    <submittedName>
        <fullName evidence="1">Insulin-like growth factor binding protein 3</fullName>
    </submittedName>
</protein>
<reference evidence="1" key="2">
    <citation type="submission" date="2016-06" db="EMBL/GenBank/DDBJ databases">
        <title>The genome of a short-lived fish provides insights into sex chromosome evolution and the genetic control of aging.</title>
        <authorList>
            <person name="Reichwald K."/>
            <person name="Felder M."/>
            <person name="Petzold A."/>
            <person name="Koch P."/>
            <person name="Groth M."/>
            <person name="Platzer M."/>
        </authorList>
    </citation>
    <scope>NUCLEOTIDE SEQUENCE</scope>
    <source>
        <tissue evidence="1">Brain</tissue>
    </source>
</reference>
<proteinExistence type="predicted"/>
<gene>
    <name evidence="1" type="primary">IGFBP3</name>
</gene>
<reference evidence="1" key="1">
    <citation type="submission" date="2016-05" db="EMBL/GenBank/DDBJ databases">
        <authorList>
            <person name="Lavstsen T."/>
            <person name="Jespersen J.S."/>
        </authorList>
    </citation>
    <scope>NUCLEOTIDE SEQUENCE</scope>
    <source>
        <tissue evidence="1">Brain</tissue>
    </source>
</reference>
<evidence type="ECO:0000313" key="1">
    <source>
        <dbReference type="EMBL" id="SBQ50791.1"/>
    </source>
</evidence>
<dbReference type="EMBL" id="HAEB01004264">
    <property type="protein sequence ID" value="SBQ50791.1"/>
    <property type="molecule type" value="Transcribed_RNA"/>
</dbReference>
<sequence length="63" mass="7206">EEARFLLVCGQIRTAPARIRWEGERRHPVLQKTVGVTEKWGGRFASEQEDAEDIGGEVKRWLG</sequence>
<organism evidence="1">
    <name type="scientific">Nothobranchius korthausae</name>
    <dbReference type="NCBI Taxonomy" id="1143690"/>
    <lineage>
        <taxon>Eukaryota</taxon>
        <taxon>Metazoa</taxon>
        <taxon>Chordata</taxon>
        <taxon>Craniata</taxon>
        <taxon>Vertebrata</taxon>
        <taxon>Euteleostomi</taxon>
        <taxon>Actinopterygii</taxon>
        <taxon>Neopterygii</taxon>
        <taxon>Teleostei</taxon>
        <taxon>Neoteleostei</taxon>
        <taxon>Acanthomorphata</taxon>
        <taxon>Ovalentaria</taxon>
        <taxon>Atherinomorphae</taxon>
        <taxon>Cyprinodontiformes</taxon>
        <taxon>Nothobranchiidae</taxon>
        <taxon>Nothobranchius</taxon>
    </lineage>
</organism>
<dbReference type="AlphaFoldDB" id="A0A1A8EW99"/>
<accession>A0A1A8EW99</accession>
<feature type="non-terminal residue" evidence="1">
    <location>
        <position position="1"/>
    </location>
</feature>
<name>A0A1A8EW99_9TELE</name>